<sequence length="102" mass="10628">MNGIIVRQAGICQSAANLNAANAHATTSHADKRTQPAIARTGRTRSWIPVARACSSFARPVAVPPAALHLAAEARVARIAPPAAAAAPAPRRFPVLFRSSRS</sequence>
<comment type="caution">
    <text evidence="1">The sequence shown here is derived from an EMBL/GenBank/DDBJ whole genome shotgun (WGS) entry which is preliminary data.</text>
</comment>
<reference evidence="1 2" key="1">
    <citation type="submission" date="2017-05" db="EMBL/GenBank/DDBJ databases">
        <title>Biotechnological potential of actinobacteria isolated from South African environments.</title>
        <authorList>
            <person name="Le Roes-Hill M."/>
            <person name="Prins A."/>
            <person name="Durrell K.A."/>
        </authorList>
    </citation>
    <scope>NUCLEOTIDE SEQUENCE [LARGE SCALE GENOMIC DNA]</scope>
    <source>
        <strain evidence="1">BS2</strain>
    </source>
</reference>
<dbReference type="EMBL" id="NGFO01000028">
    <property type="protein sequence ID" value="OUC76775.1"/>
    <property type="molecule type" value="Genomic_DNA"/>
</dbReference>
<gene>
    <name evidence="1" type="ORF">CA982_20590</name>
</gene>
<organism evidence="1 2">
    <name type="scientific">Gordonia lacunae</name>
    <dbReference type="NCBI Taxonomy" id="417102"/>
    <lineage>
        <taxon>Bacteria</taxon>
        <taxon>Bacillati</taxon>
        <taxon>Actinomycetota</taxon>
        <taxon>Actinomycetes</taxon>
        <taxon>Mycobacteriales</taxon>
        <taxon>Gordoniaceae</taxon>
        <taxon>Gordonia</taxon>
    </lineage>
</organism>
<name>A0A243Q5W9_9ACTN</name>
<protein>
    <submittedName>
        <fullName evidence="1">Uncharacterized protein</fullName>
    </submittedName>
</protein>
<proteinExistence type="predicted"/>
<dbReference type="AlphaFoldDB" id="A0A243Q5W9"/>
<accession>A0A243Q5W9</accession>
<dbReference type="Proteomes" id="UP000194632">
    <property type="component" value="Unassembled WGS sequence"/>
</dbReference>
<evidence type="ECO:0000313" key="1">
    <source>
        <dbReference type="EMBL" id="OUC76775.1"/>
    </source>
</evidence>
<evidence type="ECO:0000313" key="2">
    <source>
        <dbReference type="Proteomes" id="UP000194632"/>
    </source>
</evidence>
<keyword evidence="2" id="KW-1185">Reference proteome</keyword>
<dbReference type="STRING" id="417102.CA982_20590"/>